<dbReference type="InterPro" id="IPR050418">
    <property type="entry name" value="D-iso_2-hydroxyacid_DH_PdxB"/>
</dbReference>
<dbReference type="InterPro" id="IPR006140">
    <property type="entry name" value="D-isomer_DH_NAD-bd"/>
</dbReference>
<keyword evidence="3" id="KW-0520">NAD</keyword>
<dbReference type="PANTHER" id="PTHR43761">
    <property type="entry name" value="D-ISOMER SPECIFIC 2-HYDROXYACID DEHYDROGENASE FAMILY PROTEIN (AFU_ORTHOLOGUE AFUA_1G13630)"/>
    <property type="match status" value="1"/>
</dbReference>
<reference evidence="8" key="1">
    <citation type="submission" date="2016-11" db="EMBL/GenBank/DDBJ databases">
        <authorList>
            <person name="Varghese N."/>
            <person name="Submissions S."/>
        </authorList>
    </citation>
    <scope>NUCLEOTIDE SEQUENCE [LARGE SCALE GENOMIC DNA]</scope>
    <source>
        <strain evidence="8">DSM 24579</strain>
    </source>
</reference>
<dbReference type="PANTHER" id="PTHR43761:SF1">
    <property type="entry name" value="D-ISOMER SPECIFIC 2-HYDROXYACID DEHYDROGENASE CATALYTIC DOMAIN-CONTAINING PROTEIN-RELATED"/>
    <property type="match status" value="1"/>
</dbReference>
<evidence type="ECO:0000256" key="4">
    <source>
        <dbReference type="RuleBase" id="RU003719"/>
    </source>
</evidence>
<dbReference type="Proteomes" id="UP000183945">
    <property type="component" value="Unassembled WGS sequence"/>
</dbReference>
<evidence type="ECO:0000313" key="8">
    <source>
        <dbReference type="Proteomes" id="UP000183945"/>
    </source>
</evidence>
<dbReference type="OrthoDB" id="9805416at2"/>
<dbReference type="AlphaFoldDB" id="A0A1M5CUY8"/>
<dbReference type="Gene3D" id="3.40.50.720">
    <property type="entry name" value="NAD(P)-binding Rossmann-like Domain"/>
    <property type="match status" value="2"/>
</dbReference>
<evidence type="ECO:0000313" key="7">
    <source>
        <dbReference type="EMBL" id="SHF58503.1"/>
    </source>
</evidence>
<comment type="similarity">
    <text evidence="1 4">Belongs to the D-isomer specific 2-hydroxyacid dehydrogenase family.</text>
</comment>
<evidence type="ECO:0000256" key="3">
    <source>
        <dbReference type="ARBA" id="ARBA00023027"/>
    </source>
</evidence>
<keyword evidence="2 4" id="KW-0560">Oxidoreductase</keyword>
<gene>
    <name evidence="7" type="ORF">SAMN05444483_101680</name>
</gene>
<dbReference type="RefSeq" id="WP_072876641.1">
    <property type="nucleotide sequence ID" value="NZ_FQVT01000001.1"/>
</dbReference>
<feature type="domain" description="D-isomer specific 2-hydroxyacid dehydrogenase catalytic" evidence="5">
    <location>
        <begin position="22"/>
        <end position="300"/>
    </location>
</feature>
<dbReference type="SUPFAM" id="SSF52283">
    <property type="entry name" value="Formate/glycerate dehydrogenase catalytic domain-like"/>
    <property type="match status" value="1"/>
</dbReference>
<evidence type="ECO:0000259" key="5">
    <source>
        <dbReference type="Pfam" id="PF00389"/>
    </source>
</evidence>
<dbReference type="GO" id="GO:0051287">
    <property type="term" value="F:NAD binding"/>
    <property type="evidence" value="ECO:0007669"/>
    <property type="project" value="InterPro"/>
</dbReference>
<dbReference type="STRING" id="1073325.SAMN05444483_101680"/>
<dbReference type="SUPFAM" id="SSF51735">
    <property type="entry name" value="NAD(P)-binding Rossmann-fold domains"/>
    <property type="match status" value="1"/>
</dbReference>
<evidence type="ECO:0000256" key="1">
    <source>
        <dbReference type="ARBA" id="ARBA00005854"/>
    </source>
</evidence>
<dbReference type="Pfam" id="PF02826">
    <property type="entry name" value="2-Hacid_dh_C"/>
    <property type="match status" value="1"/>
</dbReference>
<dbReference type="Pfam" id="PF00389">
    <property type="entry name" value="2-Hacid_dh"/>
    <property type="match status" value="1"/>
</dbReference>
<dbReference type="GO" id="GO:0016616">
    <property type="term" value="F:oxidoreductase activity, acting on the CH-OH group of donors, NAD or NADP as acceptor"/>
    <property type="evidence" value="ECO:0007669"/>
    <property type="project" value="InterPro"/>
</dbReference>
<evidence type="ECO:0000259" key="6">
    <source>
        <dbReference type="Pfam" id="PF02826"/>
    </source>
</evidence>
<feature type="domain" description="D-isomer specific 2-hydroxyacid dehydrogenase NAD-binding" evidence="6">
    <location>
        <begin position="131"/>
        <end position="245"/>
    </location>
</feature>
<dbReference type="EMBL" id="FQVT01000001">
    <property type="protein sequence ID" value="SHF58503.1"/>
    <property type="molecule type" value="Genomic_DNA"/>
</dbReference>
<protein>
    <recommendedName>
        <fullName evidence="9">Lactate dehydrogenase</fullName>
    </recommendedName>
</protein>
<evidence type="ECO:0008006" key="9">
    <source>
        <dbReference type="Google" id="ProtNLM"/>
    </source>
</evidence>
<organism evidence="7 8">
    <name type="scientific">Salegentibacter echinorum</name>
    <dbReference type="NCBI Taxonomy" id="1073325"/>
    <lineage>
        <taxon>Bacteria</taxon>
        <taxon>Pseudomonadati</taxon>
        <taxon>Bacteroidota</taxon>
        <taxon>Flavobacteriia</taxon>
        <taxon>Flavobacteriales</taxon>
        <taxon>Flavobacteriaceae</taxon>
        <taxon>Salegentibacter</taxon>
    </lineage>
</organism>
<dbReference type="InterPro" id="IPR006139">
    <property type="entry name" value="D-isomer_2_OHA_DH_cat_dom"/>
</dbReference>
<evidence type="ECO:0000256" key="2">
    <source>
        <dbReference type="ARBA" id="ARBA00023002"/>
    </source>
</evidence>
<accession>A0A1M5CUY8</accession>
<sequence>MSSKFNKIVCVDYTKMEDWAIDELQNFSKAQVETYDEVAASEVELIERIGDAEVVFVSWKTQIPEKVIKQCPNLKYIGMACSLYDPESSNVAVDYARENGIEVTGIFDYGDPGVIEFVLSELIRLIHGFGEHQWRETATELTDKKIGIIGLGTTGQMLAESLMPLGADLYYYSRTRKENWEKKGITYLPLNELLVTTEIISLHLPKKACLLSADEFELFGNGKILINTSLGGPFEEKAFVNWVQREGNFGIFDGDAGSALSAETKKIKSVIVNKKSAGWSAETQRRLSEKVLDNFKSFMK</sequence>
<proteinExistence type="inferred from homology"/>
<dbReference type="InterPro" id="IPR036291">
    <property type="entry name" value="NAD(P)-bd_dom_sf"/>
</dbReference>
<name>A0A1M5CUY8_SALEC</name>
<keyword evidence="8" id="KW-1185">Reference proteome</keyword>